<keyword evidence="3" id="KW-1185">Reference proteome</keyword>
<protein>
    <submittedName>
        <fullName evidence="2">SRPBCC family protein</fullName>
    </submittedName>
</protein>
<dbReference type="RefSeq" id="WP_326299028.1">
    <property type="nucleotide sequence ID" value="NZ_JAYLLH010000032.1"/>
</dbReference>
<comment type="caution">
    <text evidence="2">The sequence shown here is derived from an EMBL/GenBank/DDBJ whole genome shotgun (WGS) entry which is preliminary data.</text>
</comment>
<dbReference type="Gene3D" id="3.30.530.20">
    <property type="match status" value="1"/>
</dbReference>
<accession>A0ABU6HM49</accession>
<dbReference type="EMBL" id="JAYLLH010000032">
    <property type="protein sequence ID" value="MEC3862956.1"/>
    <property type="molecule type" value="Genomic_DNA"/>
</dbReference>
<evidence type="ECO:0000313" key="3">
    <source>
        <dbReference type="Proteomes" id="UP001348149"/>
    </source>
</evidence>
<evidence type="ECO:0000313" key="2">
    <source>
        <dbReference type="EMBL" id="MEC3862956.1"/>
    </source>
</evidence>
<feature type="transmembrane region" description="Helical" evidence="1">
    <location>
        <begin position="6"/>
        <end position="25"/>
    </location>
</feature>
<keyword evidence="1" id="KW-0472">Membrane</keyword>
<dbReference type="InterPro" id="IPR019587">
    <property type="entry name" value="Polyketide_cyclase/dehydratase"/>
</dbReference>
<organism evidence="2 3">
    <name type="scientific">Mesobacterium hydrothermale</name>
    <dbReference type="NCBI Taxonomy" id="3111907"/>
    <lineage>
        <taxon>Bacteria</taxon>
        <taxon>Pseudomonadati</taxon>
        <taxon>Pseudomonadota</taxon>
        <taxon>Alphaproteobacteria</taxon>
        <taxon>Rhodobacterales</taxon>
        <taxon>Roseobacteraceae</taxon>
        <taxon>Mesobacterium</taxon>
    </lineage>
</organism>
<dbReference type="Proteomes" id="UP001348149">
    <property type="component" value="Unassembled WGS sequence"/>
</dbReference>
<reference evidence="2 3" key="1">
    <citation type="submission" date="2024-01" db="EMBL/GenBank/DDBJ databases">
        <title>Mesobacterium rodlantinim sp. nov., isolated from shallow sea hydrothermal systems off Kueishantao Island.</title>
        <authorList>
            <person name="Su Z."/>
            <person name="Tang K."/>
        </authorList>
    </citation>
    <scope>NUCLEOTIDE SEQUENCE [LARGE SCALE GENOMIC DNA]</scope>
    <source>
        <strain evidence="2 3">TK19101</strain>
    </source>
</reference>
<dbReference type="InterPro" id="IPR023393">
    <property type="entry name" value="START-like_dom_sf"/>
</dbReference>
<proteinExistence type="predicted"/>
<keyword evidence="1" id="KW-0812">Transmembrane</keyword>
<evidence type="ECO:0000256" key="1">
    <source>
        <dbReference type="SAM" id="Phobius"/>
    </source>
</evidence>
<name>A0ABU6HM49_9RHOB</name>
<dbReference type="SUPFAM" id="SSF55961">
    <property type="entry name" value="Bet v1-like"/>
    <property type="match status" value="1"/>
</dbReference>
<dbReference type="Pfam" id="PF10604">
    <property type="entry name" value="Polyketide_cyc2"/>
    <property type="match status" value="1"/>
</dbReference>
<keyword evidence="1" id="KW-1133">Transmembrane helix</keyword>
<gene>
    <name evidence="2" type="ORF">VK792_16805</name>
</gene>
<sequence length="173" mass="18507">MTLTQILIGGISGLAVLAAGTILFLPREVTVTRTGVVPAAPQEIVALAASNTGYQRFNPYLSSDPDLRIEPFGPESGVGSGFRFDGRDGKGQQTVARVEDEAVHYDIDLGPLGQPTQRISAIGQGDMSEVTWAMHADLGLNPIARVMGLFMDRMVGPTFERGLQNMAAEFTRS</sequence>